<dbReference type="EMBL" id="KV053939">
    <property type="protein sequence ID" value="KZV06897.1"/>
    <property type="molecule type" value="Genomic_DNA"/>
</dbReference>
<organism evidence="1 2">
    <name type="scientific">Dorcoceras hygrometricum</name>
    <dbReference type="NCBI Taxonomy" id="472368"/>
    <lineage>
        <taxon>Eukaryota</taxon>
        <taxon>Viridiplantae</taxon>
        <taxon>Streptophyta</taxon>
        <taxon>Embryophyta</taxon>
        <taxon>Tracheophyta</taxon>
        <taxon>Spermatophyta</taxon>
        <taxon>Magnoliopsida</taxon>
        <taxon>eudicotyledons</taxon>
        <taxon>Gunneridae</taxon>
        <taxon>Pentapetalae</taxon>
        <taxon>asterids</taxon>
        <taxon>lamiids</taxon>
        <taxon>Lamiales</taxon>
        <taxon>Gesneriaceae</taxon>
        <taxon>Didymocarpoideae</taxon>
        <taxon>Trichosporeae</taxon>
        <taxon>Loxocarpinae</taxon>
        <taxon>Dorcoceras</taxon>
    </lineage>
</organism>
<evidence type="ECO:0000313" key="2">
    <source>
        <dbReference type="Proteomes" id="UP000250235"/>
    </source>
</evidence>
<keyword evidence="2" id="KW-1185">Reference proteome</keyword>
<dbReference type="AlphaFoldDB" id="A0A2Z6ZVJ6"/>
<dbReference type="PANTHER" id="PTHR48476:SF1">
    <property type="entry name" value="SHORT-CHAIN DEHYDROGENASE TIC 32, CHLOROPLASTIC-LIKE"/>
    <property type="match status" value="1"/>
</dbReference>
<dbReference type="OrthoDB" id="191139at2759"/>
<evidence type="ECO:0000313" key="1">
    <source>
        <dbReference type="EMBL" id="KZV06897.1"/>
    </source>
</evidence>
<reference evidence="1 2" key="1">
    <citation type="journal article" date="2015" name="Proc. Natl. Acad. Sci. U.S.A.">
        <title>The resurrection genome of Boea hygrometrica: A blueprint for survival of dehydration.</title>
        <authorList>
            <person name="Xiao L."/>
            <person name="Yang G."/>
            <person name="Zhang L."/>
            <person name="Yang X."/>
            <person name="Zhao S."/>
            <person name="Ji Z."/>
            <person name="Zhou Q."/>
            <person name="Hu M."/>
            <person name="Wang Y."/>
            <person name="Chen M."/>
            <person name="Xu Y."/>
            <person name="Jin H."/>
            <person name="Xiao X."/>
            <person name="Hu G."/>
            <person name="Bao F."/>
            <person name="Hu Y."/>
            <person name="Wan P."/>
            <person name="Li L."/>
            <person name="Deng X."/>
            <person name="Kuang T."/>
            <person name="Xiang C."/>
            <person name="Zhu J.K."/>
            <person name="Oliver M.J."/>
            <person name="He Y."/>
        </authorList>
    </citation>
    <scope>NUCLEOTIDE SEQUENCE [LARGE SCALE GENOMIC DNA]</scope>
    <source>
        <strain evidence="2">cv. XS01</strain>
    </source>
</reference>
<dbReference type="Proteomes" id="UP000250235">
    <property type="component" value="Unassembled WGS sequence"/>
</dbReference>
<dbReference type="Gene3D" id="3.40.50.720">
    <property type="entry name" value="NAD(P)-binding Rossmann-like Domain"/>
    <property type="match status" value="1"/>
</dbReference>
<dbReference type="PANTHER" id="PTHR48476">
    <property type="entry name" value="SHORT-CHAIN DEHYDROGENASE TIC 32, CHLOROPLASTIC-LIKE"/>
    <property type="match status" value="1"/>
</dbReference>
<proteinExistence type="predicted"/>
<sequence length="89" mass="10135">MTNLFKHYGFLMKILKFFTGILWKNVPQGAATTCYVALHPSLKGVTGKYFVDCNEFKPSAYARDEILAKRLWDFSNKIINAAEIDVKVS</sequence>
<protein>
    <submittedName>
        <fullName evidence="1">Short-chain dehydrogenase TIC 32, chloroplastic-like</fullName>
    </submittedName>
</protein>
<name>A0A2Z6ZVJ6_9LAMI</name>
<dbReference type="InterPro" id="IPR055280">
    <property type="entry name" value="TIC32"/>
</dbReference>
<gene>
    <name evidence="1" type="ORF">F511_45622</name>
</gene>
<accession>A0A2Z6ZVJ6</accession>